<sequence>MSKRKGNEINVKNMEKDNTELTSTSEPSSAAPPIERCIEITIKAIENIIRKHNMLLTVSIQHKDLILGESDAIDILPNSPDPPAAYDINYTVQFPITVNKRSSIDAVLSAPILNNILVKVTERFNENAEIHSPISEQNVSKKKTRNKSAAKNSQPTNETKLTGICSLDVMPLLLGEKCVTEKLIMEIPKMSYSGAAVSWPNLPMLIVTMKHDKEIDFFPQDMQANFLTITLESIYNPLPSFTDDYEFIGGTIAYIDSEVPDDIIFKDGRWTKVCDFERNKRWQELHFLENRAKNSKQKLNCDAKGTKNEFKTVFDLKKKMEEHAPRIEWNYMSRHIILHIGNRLMQEHINKYKYWPFVFMMTPKHFGGSQSKSKDTSQPQLYQCYIDVTELLYPGSN</sequence>
<dbReference type="AlphaFoldDB" id="A0AAJ7VXE3"/>
<evidence type="ECO:0000256" key="2">
    <source>
        <dbReference type="ARBA" id="ARBA00022803"/>
    </source>
</evidence>
<evidence type="ECO:0000313" key="4">
    <source>
        <dbReference type="Proteomes" id="UP000694920"/>
    </source>
</evidence>
<dbReference type="PANTHER" id="PTHR44314">
    <property type="entry name" value="CILIA- AND FLAGELLA-ASSOCIATED PROTEIN 70"/>
    <property type="match status" value="1"/>
</dbReference>
<dbReference type="GeneID" id="107263549"/>
<dbReference type="PANTHER" id="PTHR44314:SF1">
    <property type="entry name" value="CILIA- AND FLAGELLA-ASSOCIATED PROTEIN 70"/>
    <property type="match status" value="1"/>
</dbReference>
<keyword evidence="2" id="KW-0802">TPR repeat</keyword>
<keyword evidence="4" id="KW-1185">Reference proteome</keyword>
<feature type="compositionally biased region" description="Low complexity" evidence="3">
    <location>
        <begin position="20"/>
        <end position="32"/>
    </location>
</feature>
<dbReference type="GO" id="GO:0031514">
    <property type="term" value="C:motile cilium"/>
    <property type="evidence" value="ECO:0007669"/>
    <property type="project" value="TreeGrafter"/>
</dbReference>
<feature type="region of interest" description="Disordered" evidence="3">
    <location>
        <begin position="1"/>
        <end position="32"/>
    </location>
</feature>
<protein>
    <submittedName>
        <fullName evidence="5">Uncharacterized protein LOC107263549</fullName>
    </submittedName>
</protein>
<evidence type="ECO:0000313" key="5">
    <source>
        <dbReference type="RefSeq" id="XP_024936724.1"/>
    </source>
</evidence>
<keyword evidence="1" id="KW-0677">Repeat</keyword>
<dbReference type="GO" id="GO:0070062">
    <property type="term" value="C:extracellular exosome"/>
    <property type="evidence" value="ECO:0007669"/>
    <property type="project" value="TreeGrafter"/>
</dbReference>
<name>A0AAJ7VXE3_CEPCN</name>
<evidence type="ECO:0000256" key="1">
    <source>
        <dbReference type="ARBA" id="ARBA00022737"/>
    </source>
</evidence>
<gene>
    <name evidence="5" type="primary">LOC107263549</name>
</gene>
<dbReference type="GO" id="GO:0003341">
    <property type="term" value="P:cilium movement"/>
    <property type="evidence" value="ECO:0007669"/>
    <property type="project" value="TreeGrafter"/>
</dbReference>
<accession>A0AAJ7VXE3</accession>
<organism evidence="4 5">
    <name type="scientific">Cephus cinctus</name>
    <name type="common">Wheat stem sawfly</name>
    <dbReference type="NCBI Taxonomy" id="211228"/>
    <lineage>
        <taxon>Eukaryota</taxon>
        <taxon>Metazoa</taxon>
        <taxon>Ecdysozoa</taxon>
        <taxon>Arthropoda</taxon>
        <taxon>Hexapoda</taxon>
        <taxon>Insecta</taxon>
        <taxon>Pterygota</taxon>
        <taxon>Neoptera</taxon>
        <taxon>Endopterygota</taxon>
        <taxon>Hymenoptera</taxon>
        <taxon>Cephoidea</taxon>
        <taxon>Cephidae</taxon>
        <taxon>Cephus</taxon>
    </lineage>
</organism>
<feature type="region of interest" description="Disordered" evidence="3">
    <location>
        <begin position="135"/>
        <end position="157"/>
    </location>
</feature>
<dbReference type="KEGG" id="ccin:107263549"/>
<proteinExistence type="predicted"/>
<dbReference type="RefSeq" id="XP_024936724.1">
    <property type="nucleotide sequence ID" value="XM_025080956.1"/>
</dbReference>
<evidence type="ECO:0000256" key="3">
    <source>
        <dbReference type="SAM" id="MobiDB-lite"/>
    </source>
</evidence>
<reference evidence="5" key="1">
    <citation type="submission" date="2025-08" db="UniProtKB">
        <authorList>
            <consortium name="RefSeq"/>
        </authorList>
    </citation>
    <scope>IDENTIFICATION</scope>
</reference>
<dbReference type="InterPro" id="IPR052628">
    <property type="entry name" value="CFAP70"/>
</dbReference>
<dbReference type="Proteomes" id="UP000694920">
    <property type="component" value="Unplaced"/>
</dbReference>
<dbReference type="GO" id="GO:0060271">
    <property type="term" value="P:cilium assembly"/>
    <property type="evidence" value="ECO:0007669"/>
    <property type="project" value="TreeGrafter"/>
</dbReference>